<proteinExistence type="inferred from homology"/>
<organism evidence="4 5">
    <name type="scientific">Nocardiopsis composta</name>
    <dbReference type="NCBI Taxonomy" id="157465"/>
    <lineage>
        <taxon>Bacteria</taxon>
        <taxon>Bacillati</taxon>
        <taxon>Actinomycetota</taxon>
        <taxon>Actinomycetes</taxon>
        <taxon>Streptosporangiales</taxon>
        <taxon>Nocardiopsidaceae</taxon>
        <taxon>Nocardiopsis</taxon>
    </lineage>
</organism>
<evidence type="ECO:0000256" key="2">
    <source>
        <dbReference type="RuleBase" id="RU003634"/>
    </source>
</evidence>
<dbReference type="AlphaFoldDB" id="A0A7W8QJF0"/>
<dbReference type="GO" id="GO:0019240">
    <property type="term" value="P:citrulline biosynthetic process"/>
    <property type="evidence" value="ECO:0007669"/>
    <property type="project" value="TreeGrafter"/>
</dbReference>
<evidence type="ECO:0000256" key="1">
    <source>
        <dbReference type="ARBA" id="ARBA00022679"/>
    </source>
</evidence>
<dbReference type="InterPro" id="IPR036901">
    <property type="entry name" value="Asp/Orn_carbamoylTrfase_sf"/>
</dbReference>
<gene>
    <name evidence="4" type="ORF">HDA36_000680</name>
</gene>
<evidence type="ECO:0000259" key="3">
    <source>
        <dbReference type="Pfam" id="PF00185"/>
    </source>
</evidence>
<comment type="caution">
    <text evidence="4">The sequence shown here is derived from an EMBL/GenBank/DDBJ whole genome shotgun (WGS) entry which is preliminary data.</text>
</comment>
<dbReference type="RefSeq" id="WP_184388592.1">
    <property type="nucleotide sequence ID" value="NZ_BAAAJD010000023.1"/>
</dbReference>
<evidence type="ECO:0000313" key="4">
    <source>
        <dbReference type="EMBL" id="MBB5430596.1"/>
    </source>
</evidence>
<dbReference type="PANTHER" id="PTHR45753:SF3">
    <property type="entry name" value="ORNITHINE TRANSCARBAMYLASE, MITOCHONDRIAL"/>
    <property type="match status" value="1"/>
</dbReference>
<dbReference type="GO" id="GO:0016597">
    <property type="term" value="F:amino acid binding"/>
    <property type="evidence" value="ECO:0007669"/>
    <property type="project" value="InterPro"/>
</dbReference>
<dbReference type="InterPro" id="IPR006131">
    <property type="entry name" value="Asp_carbamoyltransf_Asp/Orn-bd"/>
</dbReference>
<dbReference type="EMBL" id="JACHDB010000001">
    <property type="protein sequence ID" value="MBB5430596.1"/>
    <property type="molecule type" value="Genomic_DNA"/>
</dbReference>
<feature type="domain" description="Aspartate/ornithine carbamoyltransferase Asp/Orn-binding" evidence="3">
    <location>
        <begin position="30"/>
        <end position="177"/>
    </location>
</feature>
<comment type="similarity">
    <text evidence="2">Belongs to the aspartate/ornithine carbamoyltransferase superfamily.</text>
</comment>
<keyword evidence="1 2" id="KW-0808">Transferase</keyword>
<dbReference type="PRINTS" id="PR00100">
    <property type="entry name" value="AOTCASE"/>
</dbReference>
<dbReference type="Gene3D" id="3.40.50.1370">
    <property type="entry name" value="Aspartate/ornithine carbamoyltransferase"/>
    <property type="match status" value="2"/>
</dbReference>
<reference evidence="4 5" key="1">
    <citation type="submission" date="2020-08" db="EMBL/GenBank/DDBJ databases">
        <title>Sequencing the genomes of 1000 actinobacteria strains.</title>
        <authorList>
            <person name="Klenk H.-P."/>
        </authorList>
    </citation>
    <scope>NUCLEOTIDE SEQUENCE [LARGE SCALE GENOMIC DNA]</scope>
    <source>
        <strain evidence="4 5">DSM 44551</strain>
    </source>
</reference>
<dbReference type="GO" id="GO:0042450">
    <property type="term" value="P:L-arginine biosynthetic process via ornithine"/>
    <property type="evidence" value="ECO:0007669"/>
    <property type="project" value="TreeGrafter"/>
</dbReference>
<dbReference type="GO" id="GO:0004585">
    <property type="term" value="F:ornithine carbamoyltransferase activity"/>
    <property type="evidence" value="ECO:0007669"/>
    <property type="project" value="TreeGrafter"/>
</dbReference>
<dbReference type="InterPro" id="IPR006130">
    <property type="entry name" value="Asp/Orn_carbamoylTrfase"/>
</dbReference>
<protein>
    <submittedName>
        <fullName evidence="4">Ornithine carbamoyltransferase</fullName>
    </submittedName>
</protein>
<evidence type="ECO:0000313" key="5">
    <source>
        <dbReference type="Proteomes" id="UP000572635"/>
    </source>
</evidence>
<dbReference type="SUPFAM" id="SSF53671">
    <property type="entry name" value="Aspartate/ornithine carbamoyltransferase"/>
    <property type="match status" value="1"/>
</dbReference>
<keyword evidence="5" id="KW-1185">Reference proteome</keyword>
<dbReference type="Proteomes" id="UP000572635">
    <property type="component" value="Unassembled WGS sequence"/>
</dbReference>
<name>A0A7W8QJF0_9ACTN</name>
<sequence length="183" mass="19350">MVNAITPLGHPCEVVSEAFTLAERFGAFRGLRIAFVGGDGNLCRSWLEAAAVAEVEVVQVCPPGREAPREVRDRAASGPGEVSVVHDLAAGLAGADAVYTDVWPEEARIPGEAREEFARFRIDRAALDRAAGRAVLMHCMPVRRGDEVTAEAFADPRCIALAAKANLGPTHTAILDHLLAGGS</sequence>
<dbReference type="PANTHER" id="PTHR45753">
    <property type="entry name" value="ORNITHINE CARBAMOYLTRANSFERASE, MITOCHONDRIAL"/>
    <property type="match status" value="1"/>
</dbReference>
<dbReference type="Pfam" id="PF00185">
    <property type="entry name" value="OTCace"/>
    <property type="match status" value="1"/>
</dbReference>
<accession>A0A7W8QJF0</accession>